<dbReference type="RefSeq" id="WP_349545858.1">
    <property type="nucleotide sequence ID" value="NZ_JAOALG010000003.1"/>
</dbReference>
<gene>
    <name evidence="1" type="ORF">N0A02_32870</name>
</gene>
<dbReference type="Proteomes" id="UP001469089">
    <property type="component" value="Unassembled WGS sequence"/>
</dbReference>
<evidence type="ECO:0000313" key="1">
    <source>
        <dbReference type="EMBL" id="MEQ5844260.1"/>
    </source>
</evidence>
<dbReference type="EMBL" id="JAOALG010000003">
    <property type="protein sequence ID" value="MEQ5844260.1"/>
    <property type="molecule type" value="Genomic_DNA"/>
</dbReference>
<keyword evidence="2" id="KW-1185">Reference proteome</keyword>
<evidence type="ECO:0008006" key="3">
    <source>
        <dbReference type="Google" id="ProtNLM"/>
    </source>
</evidence>
<keyword evidence="1" id="KW-0614">Plasmid</keyword>
<reference evidence="1 2" key="1">
    <citation type="journal article" date="2024" name="Chem. Sci.">
        <title>Discovery of a lagriamide polyketide by integrated genome mining, isotopic labeling, and untargeted metabolomics.</title>
        <authorList>
            <person name="Fergusson C.H."/>
            <person name="Saulog J."/>
            <person name="Paulo B.S."/>
            <person name="Wilson D.M."/>
            <person name="Liu D.Y."/>
            <person name="Morehouse N.J."/>
            <person name="Waterworth S."/>
            <person name="Barkei J."/>
            <person name="Gray C.A."/>
            <person name="Kwan J.C."/>
            <person name="Eustaquio A.S."/>
            <person name="Linington R.G."/>
        </authorList>
    </citation>
    <scope>NUCLEOTIDE SEQUENCE [LARGE SCALE GENOMIC DNA]</scope>
    <source>
        <strain evidence="1 2">RL17-338-BIF-B</strain>
    </source>
</reference>
<proteinExistence type="predicted"/>
<geneLocation type="plasmid" evidence="1">
    <name>pl1</name>
</geneLocation>
<name>A0ABV1M131_9BURK</name>
<protein>
    <recommendedName>
        <fullName evidence="3">Bacteriocin</fullName>
    </recommendedName>
</protein>
<evidence type="ECO:0000313" key="2">
    <source>
        <dbReference type="Proteomes" id="UP001469089"/>
    </source>
</evidence>
<comment type="caution">
    <text evidence="1">The sequence shown here is derived from an EMBL/GenBank/DDBJ whole genome shotgun (WGS) entry which is preliminary data.</text>
</comment>
<sequence length="52" mass="5485">MAIRELTQREINDVSGGGRKFFKKIGHALGKVLKGAGPSVVRFAAGRAFGGK</sequence>
<accession>A0ABV1M131</accession>
<organism evidence="1 2">
    <name type="scientific">Paraburkholderia acidicola</name>
    <dbReference type="NCBI Taxonomy" id="1912599"/>
    <lineage>
        <taxon>Bacteria</taxon>
        <taxon>Pseudomonadati</taxon>
        <taxon>Pseudomonadota</taxon>
        <taxon>Betaproteobacteria</taxon>
        <taxon>Burkholderiales</taxon>
        <taxon>Burkholderiaceae</taxon>
        <taxon>Paraburkholderia</taxon>
    </lineage>
</organism>